<dbReference type="InterPro" id="IPR010730">
    <property type="entry name" value="HET"/>
</dbReference>
<dbReference type="Proteomes" id="UP001302321">
    <property type="component" value="Unassembled WGS sequence"/>
</dbReference>
<dbReference type="PANTHER" id="PTHR24148:SF64">
    <property type="entry name" value="HETEROKARYON INCOMPATIBILITY DOMAIN-CONTAINING PROTEIN"/>
    <property type="match status" value="1"/>
</dbReference>
<dbReference type="PANTHER" id="PTHR24148">
    <property type="entry name" value="ANKYRIN REPEAT DOMAIN-CONTAINING PROTEIN 39 HOMOLOG-RELATED"/>
    <property type="match status" value="1"/>
</dbReference>
<dbReference type="EMBL" id="MU866621">
    <property type="protein sequence ID" value="KAK4171179.1"/>
    <property type="molecule type" value="Genomic_DNA"/>
</dbReference>
<proteinExistence type="predicted"/>
<keyword evidence="3" id="KW-1185">Reference proteome</keyword>
<feature type="domain" description="Heterokaryon incompatibility" evidence="1">
    <location>
        <begin position="67"/>
        <end position="221"/>
    </location>
</feature>
<dbReference type="AlphaFoldDB" id="A0AAN6VWR5"/>
<reference evidence="2" key="2">
    <citation type="submission" date="2023-05" db="EMBL/GenBank/DDBJ databases">
        <authorList>
            <consortium name="Lawrence Berkeley National Laboratory"/>
            <person name="Steindorff A."/>
            <person name="Hensen N."/>
            <person name="Bonometti L."/>
            <person name="Westerberg I."/>
            <person name="Brannstrom I.O."/>
            <person name="Guillou S."/>
            <person name="Cros-Aarteil S."/>
            <person name="Calhoun S."/>
            <person name="Haridas S."/>
            <person name="Kuo A."/>
            <person name="Mondo S."/>
            <person name="Pangilinan J."/>
            <person name="Riley R."/>
            <person name="Labutti K."/>
            <person name="Andreopoulos B."/>
            <person name="Lipzen A."/>
            <person name="Chen C."/>
            <person name="Yanf M."/>
            <person name="Daum C."/>
            <person name="Ng V."/>
            <person name="Clum A."/>
            <person name="Ohm R."/>
            <person name="Martin F."/>
            <person name="Silar P."/>
            <person name="Natvig D."/>
            <person name="Lalanne C."/>
            <person name="Gautier V."/>
            <person name="Ament-Velasquez S.L."/>
            <person name="Kruys A."/>
            <person name="Hutchinson M.I."/>
            <person name="Powell A.J."/>
            <person name="Barry K."/>
            <person name="Miller A.N."/>
            <person name="Grigoriev I.V."/>
            <person name="Debuchy R."/>
            <person name="Gladieux P."/>
            <person name="Thoren M.H."/>
            <person name="Johannesson H."/>
        </authorList>
    </citation>
    <scope>NUCLEOTIDE SEQUENCE</scope>
    <source>
        <strain evidence="2">CBS 892.96</strain>
    </source>
</reference>
<dbReference type="Pfam" id="PF06985">
    <property type="entry name" value="HET"/>
    <property type="match status" value="1"/>
</dbReference>
<protein>
    <submittedName>
        <fullName evidence="2">Heterokaryon incompatibility protein-domain-containing protein</fullName>
    </submittedName>
</protein>
<evidence type="ECO:0000313" key="2">
    <source>
        <dbReference type="EMBL" id="KAK4171179.1"/>
    </source>
</evidence>
<accession>A0AAN6VWR5</accession>
<name>A0AAN6VWR5_9PEZI</name>
<evidence type="ECO:0000259" key="1">
    <source>
        <dbReference type="Pfam" id="PF06985"/>
    </source>
</evidence>
<gene>
    <name evidence="2" type="ORF">QBC36DRAFT_391274</name>
</gene>
<comment type="caution">
    <text evidence="2">The sequence shown here is derived from an EMBL/GenBank/DDBJ whole genome shotgun (WGS) entry which is preliminary data.</text>
</comment>
<sequence length="589" mass="66376">MSEDAPDATNTSQPYKYSPLAQKCQAYDYTIRLLHLLPTGDNKTSLRCRLTEKNYDDNWSNPPHHDYHALSYTWGDPVFPEVLDVLSNSVSSATASLGVIRITQNLHSALRHLRRQDVSVVLWVDAVCINQADVTERNSQVSNMSKIYKKTSSTIVWLGDESALFDLGKLTSNSQNHHSSASWRKRFEINRLVEDFLDKNKAVIVSFLERPWFRRRWIVQEVVLAKGVAIHCGAWKIDWDTFHLVMFELFESHQEIFTPNHRTIMRTMMGFSSFLCADPRDRLYALYCVIKRYQINNIDYSLPTKTVFTNFAAELMQIDTRDLRPAASRYWLVTHVVQLAAAFGHRDIRADHVNIKIPSWVVAWTGTLCFEPLQHSPVNGFLPTKPRPSCLIMVGLPFDIVTAIISLDIGPMLVTHSVHKAKASLNKCLSQMAGYFHDDIYKPTSEHLVAALAISLVANWDHTPNNSCFAQDPRFVKDFSGTTTASTAGDVVVLLDGQSVPFVLRPARAAKYAVHHGEGGLVELEVPDCCDYQAGRYSYDLAILANQPGLFNSFHLVSDAYVHGLMKGEGLGIMKEEGDQLPLKIIPIP</sequence>
<dbReference type="InterPro" id="IPR052895">
    <property type="entry name" value="HetReg/Transcr_Mod"/>
</dbReference>
<reference evidence="2" key="1">
    <citation type="journal article" date="2023" name="Mol. Phylogenet. Evol.">
        <title>Genome-scale phylogeny and comparative genomics of the fungal order Sordariales.</title>
        <authorList>
            <person name="Hensen N."/>
            <person name="Bonometti L."/>
            <person name="Westerberg I."/>
            <person name="Brannstrom I.O."/>
            <person name="Guillou S."/>
            <person name="Cros-Aarteil S."/>
            <person name="Calhoun S."/>
            <person name="Haridas S."/>
            <person name="Kuo A."/>
            <person name="Mondo S."/>
            <person name="Pangilinan J."/>
            <person name="Riley R."/>
            <person name="LaButti K."/>
            <person name="Andreopoulos B."/>
            <person name="Lipzen A."/>
            <person name="Chen C."/>
            <person name="Yan M."/>
            <person name="Daum C."/>
            <person name="Ng V."/>
            <person name="Clum A."/>
            <person name="Steindorff A."/>
            <person name="Ohm R.A."/>
            <person name="Martin F."/>
            <person name="Silar P."/>
            <person name="Natvig D.O."/>
            <person name="Lalanne C."/>
            <person name="Gautier V."/>
            <person name="Ament-Velasquez S.L."/>
            <person name="Kruys A."/>
            <person name="Hutchinson M.I."/>
            <person name="Powell A.J."/>
            <person name="Barry K."/>
            <person name="Miller A.N."/>
            <person name="Grigoriev I.V."/>
            <person name="Debuchy R."/>
            <person name="Gladieux P."/>
            <person name="Hiltunen Thoren M."/>
            <person name="Johannesson H."/>
        </authorList>
    </citation>
    <scope>NUCLEOTIDE SEQUENCE</scope>
    <source>
        <strain evidence="2">CBS 892.96</strain>
    </source>
</reference>
<evidence type="ECO:0000313" key="3">
    <source>
        <dbReference type="Proteomes" id="UP001302321"/>
    </source>
</evidence>
<organism evidence="2 3">
    <name type="scientific">Triangularia setosa</name>
    <dbReference type="NCBI Taxonomy" id="2587417"/>
    <lineage>
        <taxon>Eukaryota</taxon>
        <taxon>Fungi</taxon>
        <taxon>Dikarya</taxon>
        <taxon>Ascomycota</taxon>
        <taxon>Pezizomycotina</taxon>
        <taxon>Sordariomycetes</taxon>
        <taxon>Sordariomycetidae</taxon>
        <taxon>Sordariales</taxon>
        <taxon>Podosporaceae</taxon>
        <taxon>Triangularia</taxon>
    </lineage>
</organism>